<evidence type="ECO:0000313" key="8">
    <source>
        <dbReference type="Proteomes" id="UP000033101"/>
    </source>
</evidence>
<dbReference type="Proteomes" id="UP000033101">
    <property type="component" value="Chromosome"/>
</dbReference>
<dbReference type="GO" id="GO:0051537">
    <property type="term" value="F:2 iron, 2 sulfur cluster binding"/>
    <property type="evidence" value="ECO:0007669"/>
    <property type="project" value="UniProtKB-KW"/>
</dbReference>
<gene>
    <name evidence="7" type="ORF">MSHOH_3735</name>
</gene>
<evidence type="ECO:0000256" key="1">
    <source>
        <dbReference type="ARBA" id="ARBA00022714"/>
    </source>
</evidence>
<evidence type="ECO:0000256" key="3">
    <source>
        <dbReference type="ARBA" id="ARBA00023004"/>
    </source>
</evidence>
<dbReference type="OrthoDB" id="5623at2157"/>
<dbReference type="PANTHER" id="PTHR13847">
    <property type="entry name" value="SARCOSINE DEHYDROGENASE-RELATED"/>
    <property type="match status" value="1"/>
</dbReference>
<dbReference type="CDD" id="cd03477">
    <property type="entry name" value="Rieske_YhfW_C"/>
    <property type="match status" value="1"/>
</dbReference>
<dbReference type="Gene3D" id="3.30.9.10">
    <property type="entry name" value="D-Amino Acid Oxidase, subunit A, domain 2"/>
    <property type="match status" value="1"/>
</dbReference>
<dbReference type="RefSeq" id="WP_048142299.1">
    <property type="nucleotide sequence ID" value="NZ_CP009516.1"/>
</dbReference>
<name>A0A0E3SJ72_9EURY</name>
<dbReference type="FunFam" id="2.102.10.10:FF:000014">
    <property type="entry name" value="Oxidoreductase, FAD dependent"/>
    <property type="match status" value="1"/>
</dbReference>
<dbReference type="EMBL" id="CP009516">
    <property type="protein sequence ID" value="AKB80218.1"/>
    <property type="molecule type" value="Genomic_DNA"/>
</dbReference>
<dbReference type="InterPro" id="IPR006076">
    <property type="entry name" value="FAD-dep_OxRdtase"/>
</dbReference>
<dbReference type="InterPro" id="IPR005805">
    <property type="entry name" value="Rieske_Fe-S_prot_C"/>
</dbReference>
<reference evidence="7 8" key="1">
    <citation type="submission" date="2014-07" db="EMBL/GenBank/DDBJ databases">
        <title>Methanogenic archaea and the global carbon cycle.</title>
        <authorList>
            <person name="Henriksen J.R."/>
            <person name="Luke J."/>
            <person name="Reinhart S."/>
            <person name="Benedict M.N."/>
            <person name="Youngblut N.D."/>
            <person name="Metcalf M.E."/>
            <person name="Whitaker R.J."/>
            <person name="Metcalf W.W."/>
        </authorList>
    </citation>
    <scope>NUCLEOTIDE SEQUENCE [LARGE SCALE GENOMIC DNA]</scope>
    <source>
        <strain evidence="7 8">HB-1</strain>
    </source>
</reference>
<dbReference type="KEGG" id="mhor:MSHOH_3735"/>
<dbReference type="GO" id="GO:0005737">
    <property type="term" value="C:cytoplasm"/>
    <property type="evidence" value="ECO:0007669"/>
    <property type="project" value="TreeGrafter"/>
</dbReference>
<accession>A0A0E3SJ72</accession>
<evidence type="ECO:0000259" key="6">
    <source>
        <dbReference type="PROSITE" id="PS51296"/>
    </source>
</evidence>
<dbReference type="GO" id="GO:0016020">
    <property type="term" value="C:membrane"/>
    <property type="evidence" value="ECO:0007669"/>
    <property type="project" value="InterPro"/>
</dbReference>
<proteinExistence type="predicted"/>
<dbReference type="PROSITE" id="PS51296">
    <property type="entry name" value="RIESKE"/>
    <property type="match status" value="1"/>
</dbReference>
<dbReference type="Pfam" id="PF01266">
    <property type="entry name" value="DAO"/>
    <property type="match status" value="1"/>
</dbReference>
<evidence type="ECO:0000256" key="4">
    <source>
        <dbReference type="ARBA" id="ARBA00023014"/>
    </source>
</evidence>
<protein>
    <submittedName>
        <fullName evidence="7">Rieske 2Fe-2S iron-sulfur protein</fullName>
    </submittedName>
</protein>
<dbReference type="InterPro" id="IPR017941">
    <property type="entry name" value="Rieske_2Fe-2S"/>
</dbReference>
<evidence type="ECO:0000313" key="7">
    <source>
        <dbReference type="EMBL" id="AKB80218.1"/>
    </source>
</evidence>
<dbReference type="HOGENOM" id="CLU_007884_15_1_2"/>
<dbReference type="PATRIC" id="fig|1434110.4.peg.4776"/>
<dbReference type="Gene3D" id="3.50.50.60">
    <property type="entry name" value="FAD/NAD(P)-binding domain"/>
    <property type="match status" value="1"/>
</dbReference>
<dbReference type="GeneID" id="24833091"/>
<sequence length="514" mass="57194">MADQKETGYTLPGRAESYWKATMPESKYPPLSGDIRVDVAILGGGIVGITSAFLLKEAGVQSVAVIEADRILTGVTGHTTAKITSQHHLIYDRLLSKFGRRQAQQYAESNQAAIEKIASIVNSRKIDCDFVRKPAYVYAGSEDSVGKIRNEVQAAQKLGLPASFEENLPLPFEIYGAVRFNHQAQFHPTKYLGALAREIHEDGCHIFENTRALKIEGENPISIKTDRGTVKAQKVIQATHFPIHDRPGLFFERLYQSRSYVLGVRIGEAFPEGMFINAEEPVRSLRAQRTEGEELVLVTGEGHRTGEGNHETDHYQNLEKWVRSIYSVNSIDYRWSTQDTISIDHVPYIGQLTSGSENSYLATGFRKWGMTTGTVAAMILTDMILGKSNSWEEVYDPSRFKLVESAKNILSQVAEASKAFVGDRILPVHKEASQIIPGEGEIVKIEGERVAAYRDREGMLHTLDPSCRHLGCIVSWNDAERTWDCPCHGSRYKATGEVIHSPAVSGLSEKKVEE</sequence>
<dbReference type="AlphaFoldDB" id="A0A0E3SJ72"/>
<keyword evidence="3" id="KW-0408">Iron</keyword>
<keyword evidence="4" id="KW-0411">Iron-sulfur</keyword>
<dbReference type="InterPro" id="IPR036922">
    <property type="entry name" value="Rieske_2Fe-2S_sf"/>
</dbReference>
<keyword evidence="1" id="KW-0001">2Fe-2S</keyword>
<evidence type="ECO:0000256" key="2">
    <source>
        <dbReference type="ARBA" id="ARBA00022723"/>
    </source>
</evidence>
<dbReference type="SUPFAM" id="SSF50022">
    <property type="entry name" value="ISP domain"/>
    <property type="match status" value="1"/>
</dbReference>
<keyword evidence="5" id="KW-1015">Disulfide bond</keyword>
<dbReference type="Gene3D" id="2.102.10.10">
    <property type="entry name" value="Rieske [2Fe-2S] iron-sulphur domain"/>
    <property type="match status" value="1"/>
</dbReference>
<dbReference type="PANTHER" id="PTHR13847:SF274">
    <property type="entry name" value="RIESKE 2FE-2S IRON-SULFUR PROTEIN YHFW-RELATED"/>
    <property type="match status" value="1"/>
</dbReference>
<evidence type="ECO:0000256" key="5">
    <source>
        <dbReference type="ARBA" id="ARBA00023157"/>
    </source>
</evidence>
<keyword evidence="8" id="KW-1185">Reference proteome</keyword>
<dbReference type="PRINTS" id="PR00162">
    <property type="entry name" value="RIESKE"/>
</dbReference>
<organism evidence="7 8">
    <name type="scientific">Methanosarcina horonobensis HB-1 = JCM 15518</name>
    <dbReference type="NCBI Taxonomy" id="1434110"/>
    <lineage>
        <taxon>Archaea</taxon>
        <taxon>Methanobacteriati</taxon>
        <taxon>Methanobacteriota</taxon>
        <taxon>Stenosarchaea group</taxon>
        <taxon>Methanomicrobia</taxon>
        <taxon>Methanosarcinales</taxon>
        <taxon>Methanosarcinaceae</taxon>
        <taxon>Methanosarcina</taxon>
    </lineage>
</organism>
<keyword evidence="2" id="KW-0479">Metal-binding</keyword>
<dbReference type="InterPro" id="IPR036188">
    <property type="entry name" value="FAD/NAD-bd_sf"/>
</dbReference>
<dbReference type="Pfam" id="PF00355">
    <property type="entry name" value="Rieske"/>
    <property type="match status" value="1"/>
</dbReference>
<dbReference type="STRING" id="1434110.MSHOH_3735"/>
<dbReference type="SUPFAM" id="SSF51905">
    <property type="entry name" value="FAD/NAD(P)-binding domain"/>
    <property type="match status" value="1"/>
</dbReference>
<feature type="domain" description="Rieske" evidence="6">
    <location>
        <begin position="427"/>
        <end position="514"/>
    </location>
</feature>
<dbReference type="GO" id="GO:0046872">
    <property type="term" value="F:metal ion binding"/>
    <property type="evidence" value="ECO:0007669"/>
    <property type="project" value="UniProtKB-KW"/>
</dbReference>
<dbReference type="InterPro" id="IPR038010">
    <property type="entry name" value="YhfW_C"/>
</dbReference>